<dbReference type="Proteomes" id="UP000186373">
    <property type="component" value="Unassembled WGS sequence"/>
</dbReference>
<dbReference type="PANTHER" id="PTHR34220">
    <property type="entry name" value="SENSOR HISTIDINE KINASE YPDA"/>
    <property type="match status" value="1"/>
</dbReference>
<evidence type="ECO:0000313" key="3">
    <source>
        <dbReference type="EMBL" id="SIS58035.1"/>
    </source>
</evidence>
<keyword evidence="1" id="KW-0812">Transmembrane</keyword>
<feature type="transmembrane region" description="Helical" evidence="1">
    <location>
        <begin position="291"/>
        <end position="310"/>
    </location>
</feature>
<organism evidence="3 4">
    <name type="scientific">Chryseobacterium shigense</name>
    <dbReference type="NCBI Taxonomy" id="297244"/>
    <lineage>
        <taxon>Bacteria</taxon>
        <taxon>Pseudomonadati</taxon>
        <taxon>Bacteroidota</taxon>
        <taxon>Flavobacteriia</taxon>
        <taxon>Flavobacteriales</taxon>
        <taxon>Weeksellaceae</taxon>
        <taxon>Chryseobacterium group</taxon>
        <taxon>Chryseobacterium</taxon>
    </lineage>
</organism>
<dbReference type="InterPro" id="IPR050640">
    <property type="entry name" value="Bact_2-comp_sensor_kinase"/>
</dbReference>
<dbReference type="InterPro" id="IPR010559">
    <property type="entry name" value="Sig_transdc_His_kin_internal"/>
</dbReference>
<evidence type="ECO:0000259" key="2">
    <source>
        <dbReference type="Pfam" id="PF06580"/>
    </source>
</evidence>
<keyword evidence="3" id="KW-0808">Transferase</keyword>
<evidence type="ECO:0000313" key="4">
    <source>
        <dbReference type="Proteomes" id="UP000186373"/>
    </source>
</evidence>
<dbReference type="EMBL" id="FTNY01000009">
    <property type="protein sequence ID" value="SIS58035.1"/>
    <property type="molecule type" value="Genomic_DNA"/>
</dbReference>
<keyword evidence="3" id="KW-0418">Kinase</keyword>
<evidence type="ECO:0000256" key="1">
    <source>
        <dbReference type="SAM" id="Phobius"/>
    </source>
</evidence>
<dbReference type="GO" id="GO:0016020">
    <property type="term" value="C:membrane"/>
    <property type="evidence" value="ECO:0007669"/>
    <property type="project" value="InterPro"/>
</dbReference>
<dbReference type="AlphaFoldDB" id="A0A1N7K8Z7"/>
<dbReference type="OrthoDB" id="9809908at2"/>
<gene>
    <name evidence="3" type="ORF">SAMN05421639_1099</name>
</gene>
<protein>
    <submittedName>
        <fullName evidence="3">Histidine kinase</fullName>
    </submittedName>
</protein>
<dbReference type="Gene3D" id="3.30.450.20">
    <property type="entry name" value="PAS domain"/>
    <property type="match status" value="1"/>
</dbReference>
<feature type="transmembrane region" description="Helical" evidence="1">
    <location>
        <begin position="12"/>
        <end position="36"/>
    </location>
</feature>
<dbReference type="PANTHER" id="PTHR34220:SF7">
    <property type="entry name" value="SENSOR HISTIDINE KINASE YPDA"/>
    <property type="match status" value="1"/>
</dbReference>
<name>A0A1N7K8Z7_9FLAO</name>
<reference evidence="4" key="1">
    <citation type="submission" date="2017-01" db="EMBL/GenBank/DDBJ databases">
        <authorList>
            <person name="Varghese N."/>
            <person name="Submissions S."/>
        </authorList>
    </citation>
    <scope>NUCLEOTIDE SEQUENCE [LARGE SCALE GENOMIC DNA]</scope>
    <source>
        <strain evidence="4">DSM 17126</strain>
    </source>
</reference>
<dbReference type="Pfam" id="PF06580">
    <property type="entry name" value="His_kinase"/>
    <property type="match status" value="1"/>
</dbReference>
<sequence length="528" mass="61477">MKTNFKHILAQKSIYIAALSACFIAVVAFAMLSFLITRDSRKSNEEFAKKTFFQKYETLEKEFRNIEEYQYLLRALIQKDGLKNYKEYSSVLNNMNRKGSLLPYSWYSYYDAASGKSMSNSNLSDMQTKKSADVKYTKIENNRSGHFRDFLTTRKDTTYWVSYDSLVLPRKNILYYGSAVSLNDLHEYFSNIDKSLNNYAYVFTKEGICISHPEKKYLGRNIFDFTDIQPKDTLCSTTKPGYTEGIGISEYLNLEVTRFVKPLKTDNFDGYAVVNHVNFLIDESVSSTKMYTVYIFLAALFLIVAVFILFHRAANMAYKEKEKVQSEKNLLLVENEKMHRVEALHQLQQLKNNINPHFLFNSLNSLYMLIGINKDNAQRFTMNLSRIYRYLIVPPQENIVPVAREIKFIQQYMELLKSRFDEELTFDLIVHHPKSLEKRIPYLSLQMVVENAIKHNIATIDHPLDILITVGDEGITVKNTWQPKTDEDVQGAKFGIDYLNQVYDYFKKNSVNISVDGEYFICILPLLE</sequence>
<keyword evidence="1" id="KW-1133">Transmembrane helix</keyword>
<accession>A0A1N7K8Z7</accession>
<keyword evidence="4" id="KW-1185">Reference proteome</keyword>
<dbReference type="GO" id="GO:0000155">
    <property type="term" value="F:phosphorelay sensor kinase activity"/>
    <property type="evidence" value="ECO:0007669"/>
    <property type="project" value="InterPro"/>
</dbReference>
<feature type="domain" description="Signal transduction histidine kinase internal region" evidence="2">
    <location>
        <begin position="346"/>
        <end position="424"/>
    </location>
</feature>
<keyword evidence="1" id="KW-0472">Membrane</keyword>
<dbReference type="RefSeq" id="WP_076510479.1">
    <property type="nucleotide sequence ID" value="NZ_FTNY01000009.1"/>
</dbReference>
<proteinExistence type="predicted"/>